<dbReference type="Proteomes" id="UP000615446">
    <property type="component" value="Unassembled WGS sequence"/>
</dbReference>
<dbReference type="AlphaFoldDB" id="A0A8H3L6C2"/>
<keyword evidence="1" id="KW-1133">Transmembrane helix</keyword>
<sequence length="117" mass="13536">MFGTVNDELTCYRKLSSKSGKGYEITCFYCLELWMKLEKLSFNVVLGVAGLLFLCRGFTSMARRLWRKESNFVMYKPKFQSTTINKVLLRNEKYEAGLILVIFKSKGLTPDHSEAKE</sequence>
<accession>A0A8H3L6C2</accession>
<feature type="transmembrane region" description="Helical" evidence="1">
    <location>
        <begin position="40"/>
        <end position="59"/>
    </location>
</feature>
<keyword evidence="1" id="KW-0472">Membrane</keyword>
<comment type="caution">
    <text evidence="2">The sequence shown here is derived from an EMBL/GenBank/DDBJ whole genome shotgun (WGS) entry which is preliminary data.</text>
</comment>
<gene>
    <name evidence="2" type="ORF">RCL2_000746600</name>
</gene>
<evidence type="ECO:0000256" key="1">
    <source>
        <dbReference type="SAM" id="Phobius"/>
    </source>
</evidence>
<dbReference type="EMBL" id="BLAL01000047">
    <property type="protein sequence ID" value="GES80173.1"/>
    <property type="molecule type" value="Genomic_DNA"/>
</dbReference>
<reference evidence="2" key="1">
    <citation type="submission" date="2019-10" db="EMBL/GenBank/DDBJ databases">
        <title>Conservation and host-specific expression of non-tandemly repeated heterogenous ribosome RNA gene in arbuscular mycorrhizal fungi.</title>
        <authorList>
            <person name="Maeda T."/>
            <person name="Kobayashi Y."/>
            <person name="Nakagawa T."/>
            <person name="Ezawa T."/>
            <person name="Yamaguchi K."/>
            <person name="Bino T."/>
            <person name="Nishimoto Y."/>
            <person name="Shigenobu S."/>
            <person name="Kawaguchi M."/>
        </authorList>
    </citation>
    <scope>NUCLEOTIDE SEQUENCE</scope>
    <source>
        <strain evidence="2">HR1</strain>
    </source>
</reference>
<name>A0A8H3L6C2_9GLOM</name>
<evidence type="ECO:0000313" key="2">
    <source>
        <dbReference type="EMBL" id="GES80173.1"/>
    </source>
</evidence>
<keyword evidence="1" id="KW-0812">Transmembrane</keyword>
<proteinExistence type="predicted"/>
<protein>
    <submittedName>
        <fullName evidence="2">Uncharacterized protein</fullName>
    </submittedName>
</protein>
<evidence type="ECO:0000313" key="3">
    <source>
        <dbReference type="Proteomes" id="UP000615446"/>
    </source>
</evidence>
<organism evidence="2 3">
    <name type="scientific">Rhizophagus clarus</name>
    <dbReference type="NCBI Taxonomy" id="94130"/>
    <lineage>
        <taxon>Eukaryota</taxon>
        <taxon>Fungi</taxon>
        <taxon>Fungi incertae sedis</taxon>
        <taxon>Mucoromycota</taxon>
        <taxon>Glomeromycotina</taxon>
        <taxon>Glomeromycetes</taxon>
        <taxon>Glomerales</taxon>
        <taxon>Glomeraceae</taxon>
        <taxon>Rhizophagus</taxon>
    </lineage>
</organism>